<dbReference type="InterPro" id="IPR050433">
    <property type="entry name" value="Myc_transcription_factors"/>
</dbReference>
<protein>
    <submittedName>
        <fullName evidence="4">Uncharacterized protein DDB_G0289357-like isoform X1</fullName>
    </submittedName>
</protein>
<keyword evidence="3" id="KW-1185">Reference proteome</keyword>
<dbReference type="RefSeq" id="XP_027197897.1">
    <property type="nucleotide sequence ID" value="XM_027342096.1"/>
</dbReference>
<dbReference type="InterPro" id="IPR011598">
    <property type="entry name" value="bHLH_dom"/>
</dbReference>
<proteinExistence type="predicted"/>
<evidence type="ECO:0000256" key="1">
    <source>
        <dbReference type="SAM" id="MobiDB-lite"/>
    </source>
</evidence>
<dbReference type="Gene3D" id="4.10.280.10">
    <property type="entry name" value="Helix-loop-helix DNA-binding domain"/>
    <property type="match status" value="1"/>
</dbReference>
<dbReference type="PANTHER" id="PTHR45851">
    <property type="entry name" value="MYC PROTO-ONCOGENE"/>
    <property type="match status" value="1"/>
</dbReference>
<dbReference type="Proteomes" id="UP000515146">
    <property type="component" value="Unplaced"/>
</dbReference>
<dbReference type="GO" id="GO:0046983">
    <property type="term" value="F:protein dimerization activity"/>
    <property type="evidence" value="ECO:0007669"/>
    <property type="project" value="InterPro"/>
</dbReference>
<reference evidence="4" key="1">
    <citation type="submission" date="2025-08" db="UniProtKB">
        <authorList>
            <consortium name="RefSeq"/>
        </authorList>
    </citation>
    <scope>IDENTIFICATION</scope>
    <source>
        <strain evidence="4">Airmid</strain>
    </source>
</reference>
<dbReference type="AlphaFoldDB" id="A0A6P6XX08"/>
<evidence type="ECO:0000313" key="4">
    <source>
        <dbReference type="RefSeq" id="XP_027197897.1"/>
    </source>
</evidence>
<feature type="domain" description="BHLH" evidence="2">
    <location>
        <begin position="478"/>
        <end position="531"/>
    </location>
</feature>
<feature type="compositionally biased region" description="Basic and acidic residues" evidence="1">
    <location>
        <begin position="274"/>
        <end position="293"/>
    </location>
</feature>
<sequence length="564" mass="63161">MILSLSSPLSSLRRSSSMITIHNQTFRKMPVKINYNNNSSNWYCSINNSNSTTTSPSTNSSSSSSSETATLTSTFDSMFFNEDFSVDPADIDVTDINSFCFDEIWSNFIPTPPQSPPFILDCCEDILNDVNDIDDGEKMCDIDDGGEEEIAQNVIAHDCMWSGQCSEHQCKSSTYNHGVGVGIRNGINSKSMATIFRPGTPFNLSTSPQSAFNYIQSCDLNMNENYSIEDDSNQQQQDQQQSITVTTNSNVYAMANDHSYGGSQQQQQKMMSDSNEKSLIHKDTKSIYRKSMENKSIGQQPRMSKMRCKKLANSNSNTNRKQLQQQQQQSSSSLLNNNNNVSLSPSSLSSTTTLNGIKKEITDQNSVVKSTIVSVSSSTSNGMKNFQSIKRKNPNTIVHQQQQQSSSSMISTSSSNLSRVIHVKNMAASIAMNHISNLQLNSPACSDSEESSLSFLSGDGCEQKLNGCSSSLSSPPPVKRREHNDSERKRRDHLRNSFNNLRDQIPKLKTSQKRPPRIMILHEATNHVQDLINENEQLEHEHRMEIEKRNRLMEILRKCNENSH</sequence>
<dbReference type="OrthoDB" id="5344169at2759"/>
<gene>
    <name evidence="4" type="primary">LOC113792192</name>
</gene>
<dbReference type="SMART" id="SM00353">
    <property type="entry name" value="HLH"/>
    <property type="match status" value="1"/>
</dbReference>
<feature type="compositionally biased region" description="Low complexity" evidence="1">
    <location>
        <begin position="316"/>
        <end position="351"/>
    </location>
</feature>
<dbReference type="KEGG" id="dpte:113792192"/>
<feature type="region of interest" description="Disordered" evidence="1">
    <location>
        <begin position="255"/>
        <end position="351"/>
    </location>
</feature>
<dbReference type="InterPro" id="IPR036638">
    <property type="entry name" value="HLH_DNA-bd_sf"/>
</dbReference>
<evidence type="ECO:0000313" key="3">
    <source>
        <dbReference type="Proteomes" id="UP000515146"/>
    </source>
</evidence>
<evidence type="ECO:0000259" key="2">
    <source>
        <dbReference type="PROSITE" id="PS50888"/>
    </source>
</evidence>
<organism evidence="3 4">
    <name type="scientific">Dermatophagoides pteronyssinus</name>
    <name type="common">European house dust mite</name>
    <dbReference type="NCBI Taxonomy" id="6956"/>
    <lineage>
        <taxon>Eukaryota</taxon>
        <taxon>Metazoa</taxon>
        <taxon>Ecdysozoa</taxon>
        <taxon>Arthropoda</taxon>
        <taxon>Chelicerata</taxon>
        <taxon>Arachnida</taxon>
        <taxon>Acari</taxon>
        <taxon>Acariformes</taxon>
        <taxon>Sarcoptiformes</taxon>
        <taxon>Astigmata</taxon>
        <taxon>Psoroptidia</taxon>
        <taxon>Analgoidea</taxon>
        <taxon>Pyroglyphidae</taxon>
        <taxon>Dermatophagoidinae</taxon>
        <taxon>Dermatophagoides</taxon>
    </lineage>
</organism>
<dbReference type="Pfam" id="PF00010">
    <property type="entry name" value="HLH"/>
    <property type="match status" value="1"/>
</dbReference>
<accession>A0A6P6XX08</accession>
<dbReference type="PROSITE" id="PS50888">
    <property type="entry name" value="BHLH"/>
    <property type="match status" value="1"/>
</dbReference>
<name>A0A6P6XX08_DERPT</name>
<dbReference type="SUPFAM" id="SSF47459">
    <property type="entry name" value="HLH, helix-loop-helix DNA-binding domain"/>
    <property type="match status" value="1"/>
</dbReference>
<feature type="region of interest" description="Disordered" evidence="1">
    <location>
        <begin position="467"/>
        <end position="504"/>
    </location>
</feature>